<feature type="transmembrane region" description="Helical" evidence="10">
    <location>
        <begin position="104"/>
        <end position="124"/>
    </location>
</feature>
<dbReference type="RefSeq" id="WP_053969039.1">
    <property type="nucleotide sequence ID" value="NZ_LIUF01000005.1"/>
</dbReference>
<proteinExistence type="predicted"/>
<feature type="active site" description="Proton donor" evidence="8">
    <location>
        <position position="232"/>
    </location>
</feature>
<keyword evidence="12" id="KW-1185">Reference proteome</keyword>
<dbReference type="PIRSF" id="PIRSF025737">
    <property type="entry name" value="Cyco1"/>
    <property type="match status" value="1"/>
</dbReference>
<protein>
    <submittedName>
        <fullName evidence="11">Archaeosortase A</fullName>
    </submittedName>
</protein>
<evidence type="ECO:0000256" key="9">
    <source>
        <dbReference type="PIRSR" id="PIRSR025737-2"/>
    </source>
</evidence>
<reference evidence="11 12" key="1">
    <citation type="submission" date="2015-08" db="EMBL/GenBank/DDBJ databases">
        <title>Genomes of Isolates from Cabo Rojo, PR.</title>
        <authorList>
            <person name="Sanchez-Nieves R.L."/>
            <person name="Montalvo-Rodriguez R."/>
        </authorList>
    </citation>
    <scope>NUCLEOTIDE SEQUENCE [LARGE SCALE GENOMIC DNA]</scope>
    <source>
        <strain evidence="11 12">SL3</strain>
    </source>
</reference>
<dbReference type="Proteomes" id="UP000037729">
    <property type="component" value="Unassembled WGS sequence"/>
</dbReference>
<dbReference type="InterPro" id="IPR019127">
    <property type="entry name" value="Exosortase"/>
</dbReference>
<keyword evidence="2" id="KW-1003">Cell membrane</keyword>
<keyword evidence="7 10" id="KW-0472">Membrane</keyword>
<dbReference type="PATRIC" id="fig|1705562.3.peg.4077"/>
<evidence type="ECO:0000256" key="5">
    <source>
        <dbReference type="ARBA" id="ARBA00022801"/>
    </source>
</evidence>
<dbReference type="GO" id="GO:0008233">
    <property type="term" value="F:peptidase activity"/>
    <property type="evidence" value="ECO:0007669"/>
    <property type="project" value="UniProtKB-KW"/>
</dbReference>
<evidence type="ECO:0000256" key="6">
    <source>
        <dbReference type="ARBA" id="ARBA00022989"/>
    </source>
</evidence>
<keyword evidence="4 10" id="KW-0812">Transmembrane</keyword>
<feature type="transmembrane region" description="Helical" evidence="10">
    <location>
        <begin position="80"/>
        <end position="98"/>
    </location>
</feature>
<dbReference type="OrthoDB" id="200496at2157"/>
<gene>
    <name evidence="11" type="ORF">AMS69_15850</name>
</gene>
<dbReference type="STRING" id="1705562.AMS69_15850"/>
<evidence type="ECO:0000256" key="8">
    <source>
        <dbReference type="PIRSR" id="PIRSR025737-1"/>
    </source>
</evidence>
<dbReference type="Pfam" id="PF09721">
    <property type="entry name" value="Exosortase_EpsH"/>
    <property type="match status" value="1"/>
</dbReference>
<evidence type="ECO:0000313" key="12">
    <source>
        <dbReference type="Proteomes" id="UP000037729"/>
    </source>
</evidence>
<dbReference type="EMBL" id="LIUF01000005">
    <property type="protein sequence ID" value="KOX92018.1"/>
    <property type="molecule type" value="Genomic_DNA"/>
</dbReference>
<organism evidence="11 12">
    <name type="scientific">Haloarcula rubripromontorii</name>
    <dbReference type="NCBI Taxonomy" id="1705562"/>
    <lineage>
        <taxon>Archaea</taxon>
        <taxon>Methanobacteriati</taxon>
        <taxon>Methanobacteriota</taxon>
        <taxon>Stenosarchaea group</taxon>
        <taxon>Halobacteria</taxon>
        <taxon>Halobacteriales</taxon>
        <taxon>Haloarculaceae</taxon>
        <taxon>Haloarcula</taxon>
    </lineage>
</organism>
<dbReference type="GO" id="GO:0006508">
    <property type="term" value="P:proteolysis"/>
    <property type="evidence" value="ECO:0007669"/>
    <property type="project" value="UniProtKB-KW"/>
</dbReference>
<feature type="transmembrane region" description="Helical" evidence="10">
    <location>
        <begin position="272"/>
        <end position="290"/>
    </location>
</feature>
<evidence type="ECO:0000256" key="1">
    <source>
        <dbReference type="ARBA" id="ARBA00004651"/>
    </source>
</evidence>
<dbReference type="AlphaFoldDB" id="A0A0M9AIA5"/>
<feature type="transmembrane region" description="Helical" evidence="10">
    <location>
        <begin position="55"/>
        <end position="73"/>
    </location>
</feature>
<feature type="transmembrane region" description="Helical" evidence="10">
    <location>
        <begin position="217"/>
        <end position="240"/>
    </location>
</feature>
<feature type="transmembrane region" description="Helical" evidence="10">
    <location>
        <begin position="183"/>
        <end position="205"/>
    </location>
</feature>
<evidence type="ECO:0000256" key="2">
    <source>
        <dbReference type="ARBA" id="ARBA00022475"/>
    </source>
</evidence>
<feature type="site" description="Transition state stabilizer" evidence="9">
    <location>
        <position position="271"/>
    </location>
</feature>
<dbReference type="InterPro" id="IPR026392">
    <property type="entry name" value="Exo/Archaeosortase_dom"/>
</dbReference>
<keyword evidence="3" id="KW-0645">Protease</keyword>
<keyword evidence="5" id="KW-0378">Hydrolase</keyword>
<evidence type="ECO:0000256" key="10">
    <source>
        <dbReference type="SAM" id="Phobius"/>
    </source>
</evidence>
<comment type="subcellular location">
    <subcellularLocation>
        <location evidence="1">Cell membrane</location>
        <topology evidence="1">Multi-pass membrane protein</topology>
    </subcellularLocation>
</comment>
<dbReference type="NCBIfam" id="TIGR04125">
    <property type="entry name" value="exosort_PGF_TRM"/>
    <property type="match status" value="1"/>
</dbReference>
<dbReference type="NCBIfam" id="TIGR04178">
    <property type="entry name" value="exo_archaeo"/>
    <property type="match status" value="1"/>
</dbReference>
<evidence type="ECO:0000256" key="3">
    <source>
        <dbReference type="ARBA" id="ARBA00022670"/>
    </source>
</evidence>
<evidence type="ECO:0000256" key="4">
    <source>
        <dbReference type="ARBA" id="ARBA00022692"/>
    </source>
</evidence>
<dbReference type="InterPro" id="IPR014522">
    <property type="entry name" value="ArtA"/>
</dbReference>
<evidence type="ECO:0000256" key="7">
    <source>
        <dbReference type="ARBA" id="ARBA00023136"/>
    </source>
</evidence>
<keyword evidence="6 10" id="KW-1133">Transmembrane helix</keyword>
<comment type="caution">
    <text evidence="11">The sequence shown here is derived from an EMBL/GenBank/DDBJ whole genome shotgun (WGS) entry which is preliminary data.</text>
</comment>
<name>A0A0M9AIA5_9EURY</name>
<feature type="transmembrane region" description="Helical" evidence="10">
    <location>
        <begin position="26"/>
        <end position="43"/>
    </location>
</feature>
<sequence length="333" mass="36246">MSETVLQAGVDIAGLSFDPVTVSEPLMWLVLAAFLGSVAVAQYDTRLARPVGTAGWVLFAAYWLVLAPHFILIQKSVVEGLGSVIAVPLSLYTGYLLWNGRESLLVLTRAIGIMGVIYVPFLTIGPLRQTIIEIVTDQVAFLMTLIGYDPLVVDGLSYNGIDIASKQYPYENTFWFDRNERPITYTIILACTGIGSISIFAGGILAVTAPWRRKLRVLVGAVGIIYVLNLIRNLGIALAFGLQKAQFLPGTVMTLFGLSDPQLVSYYIVDRMLAQFGSVIVLVGLTWVLMRELPELTVIVEDLLFLVTGTEYDLGTTFENGQSESGPATPGDD</sequence>
<accession>A0A0M9AIA5</accession>
<feature type="active site" description="Acyl-thioester intermediate" evidence="8">
    <location>
        <position position="191"/>
    </location>
</feature>
<dbReference type="GO" id="GO:0005886">
    <property type="term" value="C:plasma membrane"/>
    <property type="evidence" value="ECO:0007669"/>
    <property type="project" value="UniProtKB-SubCell"/>
</dbReference>
<evidence type="ECO:0000313" key="11">
    <source>
        <dbReference type="EMBL" id="KOX92018.1"/>
    </source>
</evidence>